<dbReference type="Pfam" id="PF01663">
    <property type="entry name" value="Phosphodiest"/>
    <property type="match status" value="1"/>
</dbReference>
<organism evidence="1 2">
    <name type="scientific">Holdemania filiformis</name>
    <dbReference type="NCBI Taxonomy" id="61171"/>
    <lineage>
        <taxon>Bacteria</taxon>
        <taxon>Bacillati</taxon>
        <taxon>Bacillota</taxon>
        <taxon>Erysipelotrichia</taxon>
        <taxon>Erysipelotrichales</taxon>
        <taxon>Erysipelotrichaceae</taxon>
        <taxon>Holdemania</taxon>
    </lineage>
</organism>
<accession>A0A412FY32</accession>
<dbReference type="SUPFAM" id="SSF53649">
    <property type="entry name" value="Alkaline phosphatase-like"/>
    <property type="match status" value="1"/>
</dbReference>
<dbReference type="InterPro" id="IPR017850">
    <property type="entry name" value="Alkaline_phosphatase_core_sf"/>
</dbReference>
<keyword evidence="2" id="KW-1185">Reference proteome</keyword>
<dbReference type="GeneID" id="83015934"/>
<dbReference type="EMBL" id="QRUP01000013">
    <property type="protein sequence ID" value="RGR73092.1"/>
    <property type="molecule type" value="Genomic_DNA"/>
</dbReference>
<comment type="caution">
    <text evidence="1">The sequence shown here is derived from an EMBL/GenBank/DDBJ whole genome shotgun (WGS) entry which is preliminary data.</text>
</comment>
<dbReference type="PANTHER" id="PTHR10151:SF120">
    <property type="entry name" value="BIS(5'-ADENOSYL)-TRIPHOSPHATASE"/>
    <property type="match status" value="1"/>
</dbReference>
<dbReference type="PANTHER" id="PTHR10151">
    <property type="entry name" value="ECTONUCLEOTIDE PYROPHOSPHATASE/PHOSPHODIESTERASE"/>
    <property type="match status" value="1"/>
</dbReference>
<evidence type="ECO:0000313" key="2">
    <source>
        <dbReference type="Proteomes" id="UP000284178"/>
    </source>
</evidence>
<evidence type="ECO:0000313" key="1">
    <source>
        <dbReference type="EMBL" id="RGR73092.1"/>
    </source>
</evidence>
<proteinExistence type="predicted"/>
<gene>
    <name evidence="1" type="ORF">DWY25_11060</name>
</gene>
<dbReference type="Proteomes" id="UP000284178">
    <property type="component" value="Unassembled WGS sequence"/>
</dbReference>
<dbReference type="RefSeq" id="WP_117895284.1">
    <property type="nucleotide sequence ID" value="NZ_CABJCV010000013.1"/>
</dbReference>
<dbReference type="Gene3D" id="3.40.720.10">
    <property type="entry name" value="Alkaline Phosphatase, subunit A"/>
    <property type="match status" value="1"/>
</dbReference>
<dbReference type="AlphaFoldDB" id="A0A412FY32"/>
<protein>
    <submittedName>
        <fullName evidence="1">Alkaline phosphatase family protein</fullName>
    </submittedName>
</protein>
<sequence>MNKKTLVISIDALISDDIPLLETLPNLGPIVKGAAQVRDIECIYPTLTYPCHVSIMTGCYPDKHGIVHNERLQVNVPKPQWNWWYKDIRVKTMLDYAKAAGLSTATVTWPVMAGSAADYNIAEIWAPTIHDDPTDICTQANSPAVAEIFERNKGRLKWMLTPEFDNYAEHCGAEIIETFQPDLMFIHFSYVDHQRHQNGVKGEKVNEALRFVDGKIGTLIAALNRQNLLDKTNIVILGDHGQINVSHLFNLNKLFYDRGLIDVDEQGKITGWRMYAQSCAFSAHIHLGPAMDRNEAAAILKEIQQTYPQEIEKVWTAEEALAQWHMKGDFEFVVEAATSVSFGKNLTGDLIESVDSSDYKFSVATHGHLPTKGDQPPFILSGPDIKMGVQIQGAKLVDEAPTIMKIYGIVMEDIDGHPLDVVR</sequence>
<name>A0A412FY32_9FIRM</name>
<dbReference type="CDD" id="cd16018">
    <property type="entry name" value="Enpp"/>
    <property type="match status" value="1"/>
</dbReference>
<dbReference type="GO" id="GO:0016787">
    <property type="term" value="F:hydrolase activity"/>
    <property type="evidence" value="ECO:0007669"/>
    <property type="project" value="UniProtKB-ARBA"/>
</dbReference>
<reference evidence="1 2" key="1">
    <citation type="submission" date="2018-08" db="EMBL/GenBank/DDBJ databases">
        <title>A genome reference for cultivated species of the human gut microbiota.</title>
        <authorList>
            <person name="Zou Y."/>
            <person name="Xue W."/>
            <person name="Luo G."/>
        </authorList>
    </citation>
    <scope>NUCLEOTIDE SEQUENCE [LARGE SCALE GENOMIC DNA]</scope>
    <source>
        <strain evidence="1 2">AF24-29</strain>
    </source>
</reference>
<dbReference type="InterPro" id="IPR002591">
    <property type="entry name" value="Phosphodiest/P_Trfase"/>
</dbReference>